<dbReference type="PANTHER" id="PTHR30600">
    <property type="entry name" value="CYTOCHROME C PEROXIDASE-RELATED"/>
    <property type="match status" value="1"/>
</dbReference>
<evidence type="ECO:0000256" key="4">
    <source>
        <dbReference type="ARBA" id="ARBA00022729"/>
    </source>
</evidence>
<evidence type="ECO:0000256" key="1">
    <source>
        <dbReference type="ARBA" id="ARBA00004196"/>
    </source>
</evidence>
<evidence type="ECO:0000313" key="10">
    <source>
        <dbReference type="EMBL" id="AXK79639.1"/>
    </source>
</evidence>
<evidence type="ECO:0000256" key="3">
    <source>
        <dbReference type="ARBA" id="ARBA00022723"/>
    </source>
</evidence>
<dbReference type="Proteomes" id="UP000254889">
    <property type="component" value="Chromosome"/>
</dbReference>
<evidence type="ECO:0000256" key="6">
    <source>
        <dbReference type="ARBA" id="ARBA00023004"/>
    </source>
</evidence>
<keyword evidence="6 7" id="KW-0408">Iron</keyword>
<dbReference type="RefSeq" id="WP_115688529.1">
    <property type="nucleotide sequence ID" value="NZ_CP031417.1"/>
</dbReference>
<dbReference type="PROSITE" id="PS51007">
    <property type="entry name" value="CYTC"/>
    <property type="match status" value="2"/>
</dbReference>
<evidence type="ECO:0000256" key="7">
    <source>
        <dbReference type="PROSITE-ProRule" id="PRU00433"/>
    </source>
</evidence>
<evidence type="ECO:0000259" key="9">
    <source>
        <dbReference type="PROSITE" id="PS51007"/>
    </source>
</evidence>
<evidence type="ECO:0000256" key="8">
    <source>
        <dbReference type="SAM" id="MobiDB-lite"/>
    </source>
</evidence>
<dbReference type="OrthoDB" id="9805202at2"/>
<dbReference type="PANTHER" id="PTHR30600:SF10">
    <property type="entry name" value="BLL6722 PROTEIN"/>
    <property type="match status" value="1"/>
</dbReference>
<accession>A0A345ZRU2</accession>
<dbReference type="SUPFAM" id="SSF46626">
    <property type="entry name" value="Cytochrome c"/>
    <property type="match status" value="2"/>
</dbReference>
<dbReference type="GO" id="GO:0004130">
    <property type="term" value="F:cytochrome-c peroxidase activity"/>
    <property type="evidence" value="ECO:0007669"/>
    <property type="project" value="TreeGrafter"/>
</dbReference>
<gene>
    <name evidence="10" type="ORF">DW352_03360</name>
</gene>
<keyword evidence="3 7" id="KW-0479">Metal-binding</keyword>
<dbReference type="GO" id="GO:0030313">
    <property type="term" value="C:cell envelope"/>
    <property type="evidence" value="ECO:0007669"/>
    <property type="project" value="UniProtKB-SubCell"/>
</dbReference>
<dbReference type="KEGG" id="ptaw:DW352_03360"/>
<dbReference type="Pfam" id="PF03150">
    <property type="entry name" value="CCP_MauG"/>
    <property type="match status" value="1"/>
</dbReference>
<feature type="region of interest" description="Disordered" evidence="8">
    <location>
        <begin position="92"/>
        <end position="114"/>
    </location>
</feature>
<keyword evidence="11" id="KW-1185">Reference proteome</keyword>
<protein>
    <submittedName>
        <fullName evidence="10">Cytochrome-c peroxidase</fullName>
    </submittedName>
</protein>
<dbReference type="GO" id="GO:0020037">
    <property type="term" value="F:heme binding"/>
    <property type="evidence" value="ECO:0007669"/>
    <property type="project" value="InterPro"/>
</dbReference>
<feature type="domain" description="Cytochrome c" evidence="9">
    <location>
        <begin position="20"/>
        <end position="148"/>
    </location>
</feature>
<organism evidence="10 11">
    <name type="scientific">Pseudolabrys taiwanensis</name>
    <dbReference type="NCBI Taxonomy" id="331696"/>
    <lineage>
        <taxon>Bacteria</taxon>
        <taxon>Pseudomonadati</taxon>
        <taxon>Pseudomonadota</taxon>
        <taxon>Alphaproteobacteria</taxon>
        <taxon>Hyphomicrobiales</taxon>
        <taxon>Xanthobacteraceae</taxon>
        <taxon>Pseudolabrys</taxon>
    </lineage>
</organism>
<keyword evidence="2 7" id="KW-0349">Heme</keyword>
<evidence type="ECO:0000256" key="5">
    <source>
        <dbReference type="ARBA" id="ARBA00023002"/>
    </source>
</evidence>
<dbReference type="InterPro" id="IPR036909">
    <property type="entry name" value="Cyt_c-like_dom_sf"/>
</dbReference>
<name>A0A345ZRU2_9HYPH</name>
<feature type="domain" description="Cytochrome c" evidence="9">
    <location>
        <begin position="206"/>
        <end position="382"/>
    </location>
</feature>
<evidence type="ECO:0000256" key="2">
    <source>
        <dbReference type="ARBA" id="ARBA00022617"/>
    </source>
</evidence>
<keyword evidence="10" id="KW-0575">Peroxidase</keyword>
<keyword evidence="5" id="KW-0560">Oxidoreductase</keyword>
<dbReference type="EMBL" id="CP031417">
    <property type="protein sequence ID" value="AXK79639.1"/>
    <property type="molecule type" value="Genomic_DNA"/>
</dbReference>
<dbReference type="AlphaFoldDB" id="A0A345ZRU2"/>
<evidence type="ECO:0000313" key="11">
    <source>
        <dbReference type="Proteomes" id="UP000254889"/>
    </source>
</evidence>
<dbReference type="InterPro" id="IPR009056">
    <property type="entry name" value="Cyt_c-like_dom"/>
</dbReference>
<dbReference type="GO" id="GO:0046872">
    <property type="term" value="F:metal ion binding"/>
    <property type="evidence" value="ECO:0007669"/>
    <property type="project" value="UniProtKB-KW"/>
</dbReference>
<sequence length="387" mass="41757">MAGAEDAGLTRHQAYARAAALEALGRRMFFDPSLSASGQMACASCHDPAHGFAPANALPVQRGGQDMRQPGLRAAPSLKYLQAVPPFTEHYFEADDEGDGSVDNGPTGGLTWDGRMDQRRDQALFPLFSAVEMANENADALAARARQAGFADDMRALYGSDIFNDGKKAAAAIGHALDVFQQSWRDFYPYSSKYDAYLAGRAQLSPQEARGLALFNDPAKGNCGNCHRSSPGNDGTPPQFTDYGLIAIGVPRNAAIPANADPKFFDLGVCGPLRTDLAGKPEYCGLFKTPSLRNVALRQSFFHNGKMHSLRDAVAFYVERDTDPGKWYPRDAAGHVRKFDDLPAQYQGNVNDEPPFGGKPGNTPRLSAQEIGDIVAFLGTLTDGYAR</sequence>
<comment type="subcellular location">
    <subcellularLocation>
        <location evidence="1">Cell envelope</location>
    </subcellularLocation>
</comment>
<dbReference type="InterPro" id="IPR004852">
    <property type="entry name" value="Di-haem_cyt_c_peroxidsae"/>
</dbReference>
<proteinExistence type="predicted"/>
<reference evidence="10 11" key="1">
    <citation type="submission" date="2018-07" db="EMBL/GenBank/DDBJ databases">
        <authorList>
            <person name="Quirk P.G."/>
            <person name="Krulwich T.A."/>
        </authorList>
    </citation>
    <scope>NUCLEOTIDE SEQUENCE [LARGE SCALE GENOMIC DNA]</scope>
    <source>
        <strain evidence="10 11">CC-BB4</strain>
    </source>
</reference>
<dbReference type="Gene3D" id="1.10.760.10">
    <property type="entry name" value="Cytochrome c-like domain"/>
    <property type="match status" value="2"/>
</dbReference>
<dbReference type="InterPro" id="IPR051395">
    <property type="entry name" value="Cytochrome_c_Peroxidase/MauG"/>
</dbReference>
<keyword evidence="4" id="KW-0732">Signal</keyword>
<dbReference type="GO" id="GO:0009055">
    <property type="term" value="F:electron transfer activity"/>
    <property type="evidence" value="ECO:0007669"/>
    <property type="project" value="InterPro"/>
</dbReference>